<organism evidence="10">
    <name type="scientific">marine metagenome</name>
    <dbReference type="NCBI Taxonomy" id="408172"/>
    <lineage>
        <taxon>unclassified sequences</taxon>
        <taxon>metagenomes</taxon>
        <taxon>ecological metagenomes</taxon>
    </lineage>
</organism>
<comment type="similarity">
    <text evidence="2">Belongs to the TrkH potassium transport family.</text>
</comment>
<feature type="transmembrane region" description="Helical" evidence="9">
    <location>
        <begin position="32"/>
        <end position="52"/>
    </location>
</feature>
<comment type="subcellular location">
    <subcellularLocation>
        <location evidence="1">Cell membrane</location>
        <topology evidence="1">Multi-pass membrane protein</topology>
    </subcellularLocation>
</comment>
<dbReference type="AlphaFoldDB" id="A0A382F7E8"/>
<feature type="transmembrane region" description="Helical" evidence="9">
    <location>
        <begin position="91"/>
        <end position="116"/>
    </location>
</feature>
<evidence type="ECO:0000256" key="6">
    <source>
        <dbReference type="ARBA" id="ARBA00022989"/>
    </source>
</evidence>
<feature type="transmembrane region" description="Helical" evidence="9">
    <location>
        <begin position="156"/>
        <end position="179"/>
    </location>
</feature>
<evidence type="ECO:0000256" key="7">
    <source>
        <dbReference type="ARBA" id="ARBA00023065"/>
    </source>
</evidence>
<dbReference type="GO" id="GO:0008324">
    <property type="term" value="F:monoatomic cation transmembrane transporter activity"/>
    <property type="evidence" value="ECO:0007669"/>
    <property type="project" value="InterPro"/>
</dbReference>
<dbReference type="GO" id="GO:0005886">
    <property type="term" value="C:plasma membrane"/>
    <property type="evidence" value="ECO:0007669"/>
    <property type="project" value="UniProtKB-SubCell"/>
</dbReference>
<gene>
    <name evidence="10" type="ORF">METZ01_LOCUS211830</name>
</gene>
<evidence type="ECO:0000256" key="3">
    <source>
        <dbReference type="ARBA" id="ARBA00022448"/>
    </source>
</evidence>
<dbReference type="Pfam" id="PF02386">
    <property type="entry name" value="TrkH"/>
    <property type="match status" value="1"/>
</dbReference>
<sequence length="185" mass="20479">SNFSYTVFQTVSLMTGTGFTTTNYAIWPKMSIFVLLLIMFMGGCAGSTTGGLKTVRIMLLFKALKREMLLVIHPRAIIKLRIGKKVLNEDLFRNVGVFFFIFIIIFLFGSLVTLYLEPSLTLIDGISISLSCLANIGPGIGVIGPSTTYLGFSDPTVLFLSILMMLGRLEIITVLLLLFPDTYRD</sequence>
<dbReference type="InterPro" id="IPR003445">
    <property type="entry name" value="Cat_transpt"/>
</dbReference>
<evidence type="ECO:0000256" key="2">
    <source>
        <dbReference type="ARBA" id="ARBA00009137"/>
    </source>
</evidence>
<keyword evidence="8 9" id="KW-0472">Membrane</keyword>
<dbReference type="PANTHER" id="PTHR32024:SF2">
    <property type="entry name" value="TRK SYSTEM POTASSIUM UPTAKE PROTEIN TRKG-RELATED"/>
    <property type="match status" value="1"/>
</dbReference>
<name>A0A382F7E8_9ZZZZ</name>
<evidence type="ECO:0008006" key="11">
    <source>
        <dbReference type="Google" id="ProtNLM"/>
    </source>
</evidence>
<keyword evidence="3" id="KW-0813">Transport</keyword>
<keyword evidence="6 9" id="KW-1133">Transmembrane helix</keyword>
<protein>
    <recommendedName>
        <fullName evidence="11">Cation transporter</fullName>
    </recommendedName>
</protein>
<dbReference type="GO" id="GO:0030001">
    <property type="term" value="P:metal ion transport"/>
    <property type="evidence" value="ECO:0007669"/>
    <property type="project" value="UniProtKB-ARBA"/>
</dbReference>
<evidence type="ECO:0000256" key="1">
    <source>
        <dbReference type="ARBA" id="ARBA00004651"/>
    </source>
</evidence>
<proteinExistence type="inferred from homology"/>
<dbReference type="PANTHER" id="PTHR32024">
    <property type="entry name" value="TRK SYSTEM POTASSIUM UPTAKE PROTEIN TRKG-RELATED"/>
    <property type="match status" value="1"/>
</dbReference>
<keyword evidence="7" id="KW-0406">Ion transport</keyword>
<evidence type="ECO:0000256" key="5">
    <source>
        <dbReference type="ARBA" id="ARBA00022692"/>
    </source>
</evidence>
<feature type="non-terminal residue" evidence="10">
    <location>
        <position position="1"/>
    </location>
</feature>
<dbReference type="EMBL" id="UINC01048444">
    <property type="protein sequence ID" value="SVB58976.1"/>
    <property type="molecule type" value="Genomic_DNA"/>
</dbReference>
<evidence type="ECO:0000313" key="10">
    <source>
        <dbReference type="EMBL" id="SVB58976.1"/>
    </source>
</evidence>
<evidence type="ECO:0000256" key="9">
    <source>
        <dbReference type="SAM" id="Phobius"/>
    </source>
</evidence>
<accession>A0A382F7E8</accession>
<reference evidence="10" key="1">
    <citation type="submission" date="2018-05" db="EMBL/GenBank/DDBJ databases">
        <authorList>
            <person name="Lanie J.A."/>
            <person name="Ng W.-L."/>
            <person name="Kazmierczak K.M."/>
            <person name="Andrzejewski T.M."/>
            <person name="Davidsen T.M."/>
            <person name="Wayne K.J."/>
            <person name="Tettelin H."/>
            <person name="Glass J.I."/>
            <person name="Rusch D."/>
            <person name="Podicherti R."/>
            <person name="Tsui H.-C.T."/>
            <person name="Winkler M.E."/>
        </authorList>
    </citation>
    <scope>NUCLEOTIDE SEQUENCE</scope>
</reference>
<keyword evidence="5 9" id="KW-0812">Transmembrane</keyword>
<evidence type="ECO:0000256" key="8">
    <source>
        <dbReference type="ARBA" id="ARBA00023136"/>
    </source>
</evidence>
<evidence type="ECO:0000256" key="4">
    <source>
        <dbReference type="ARBA" id="ARBA00022475"/>
    </source>
</evidence>
<keyword evidence="4" id="KW-1003">Cell membrane</keyword>